<feature type="transmembrane region" description="Helical" evidence="1">
    <location>
        <begin position="72"/>
        <end position="89"/>
    </location>
</feature>
<accession>A0A4R2J449</accession>
<keyword evidence="3" id="KW-1185">Reference proteome</keyword>
<sequence>MTRLLSDISKDLHKLARGDSPGEKALRDLAVTLTRTNRAELAGVDLAKNYDPAVMLPEDAPWLRRLAGGLELFRDLLIFVPIIYTWFKISDALVAYNSYQGTAPFMLAWQQGFDNGTEPLSASATVVAVVVLAVIGLTLIAHMVRGRYGLRVQKRQQELAVLLGEASVRLARVPLTDVSVTDLGTIGTQVATSSQLLRTALEKSSKDITAAVNTNPGSKLHDMFEKWTAAAEELTKLGARLASTQESVDQLRAVQTALTGMATQIGEETKRLLTALETERTLSRHEAHAHHELATEVSQSTKLLGESLKGLNERAEQFNELILRLRHVVTHMDSSNGYQ</sequence>
<reference evidence="2 3" key="1">
    <citation type="submission" date="2019-03" db="EMBL/GenBank/DDBJ databases">
        <title>Genomic Encyclopedia of Type Strains, Phase IV (KMG-IV): sequencing the most valuable type-strain genomes for metagenomic binning, comparative biology and taxonomic classification.</title>
        <authorList>
            <person name="Goeker M."/>
        </authorList>
    </citation>
    <scope>NUCLEOTIDE SEQUENCE [LARGE SCALE GENOMIC DNA]</scope>
    <source>
        <strain evidence="2 3">DSM 45934</strain>
    </source>
</reference>
<organism evidence="2 3">
    <name type="scientific">Actinocrispum wychmicini</name>
    <dbReference type="NCBI Taxonomy" id="1213861"/>
    <lineage>
        <taxon>Bacteria</taxon>
        <taxon>Bacillati</taxon>
        <taxon>Actinomycetota</taxon>
        <taxon>Actinomycetes</taxon>
        <taxon>Pseudonocardiales</taxon>
        <taxon>Pseudonocardiaceae</taxon>
        <taxon>Actinocrispum</taxon>
    </lineage>
</organism>
<name>A0A4R2J449_9PSEU</name>
<protein>
    <submittedName>
        <fullName evidence="2">Uncharacterized protein</fullName>
    </submittedName>
</protein>
<feature type="transmembrane region" description="Helical" evidence="1">
    <location>
        <begin position="122"/>
        <end position="144"/>
    </location>
</feature>
<keyword evidence="1" id="KW-0472">Membrane</keyword>
<evidence type="ECO:0000313" key="2">
    <source>
        <dbReference type="EMBL" id="TCO52874.1"/>
    </source>
</evidence>
<dbReference type="OrthoDB" id="3435720at2"/>
<keyword evidence="1" id="KW-0812">Transmembrane</keyword>
<dbReference type="RefSeq" id="WP_132123845.1">
    <property type="nucleotide sequence ID" value="NZ_SLWS01000011.1"/>
</dbReference>
<dbReference type="Proteomes" id="UP000295680">
    <property type="component" value="Unassembled WGS sequence"/>
</dbReference>
<dbReference type="AlphaFoldDB" id="A0A4R2J449"/>
<proteinExistence type="predicted"/>
<evidence type="ECO:0000313" key="3">
    <source>
        <dbReference type="Proteomes" id="UP000295680"/>
    </source>
</evidence>
<evidence type="ECO:0000256" key="1">
    <source>
        <dbReference type="SAM" id="Phobius"/>
    </source>
</evidence>
<gene>
    <name evidence="2" type="ORF">EV192_11168</name>
</gene>
<keyword evidence="1" id="KW-1133">Transmembrane helix</keyword>
<dbReference type="EMBL" id="SLWS01000011">
    <property type="protein sequence ID" value="TCO52874.1"/>
    <property type="molecule type" value="Genomic_DNA"/>
</dbReference>
<comment type="caution">
    <text evidence="2">The sequence shown here is derived from an EMBL/GenBank/DDBJ whole genome shotgun (WGS) entry which is preliminary data.</text>
</comment>